<feature type="transmembrane region" description="Helical" evidence="1">
    <location>
        <begin position="76"/>
        <end position="95"/>
    </location>
</feature>
<keyword evidence="1" id="KW-0472">Membrane</keyword>
<evidence type="ECO:0000259" key="2">
    <source>
        <dbReference type="Pfam" id="PF04773"/>
    </source>
</evidence>
<evidence type="ECO:0000256" key="1">
    <source>
        <dbReference type="SAM" id="Phobius"/>
    </source>
</evidence>
<dbReference type="Proteomes" id="UP000614460">
    <property type="component" value="Unassembled WGS sequence"/>
</dbReference>
<protein>
    <submittedName>
        <fullName evidence="4">Iron dicitrate transporter FecR</fullName>
    </submittedName>
</protein>
<dbReference type="Pfam" id="PF04773">
    <property type="entry name" value="FecR"/>
    <property type="match status" value="1"/>
</dbReference>
<feature type="domain" description="FecR protein" evidence="2">
    <location>
        <begin position="174"/>
        <end position="265"/>
    </location>
</feature>
<reference evidence="4" key="1">
    <citation type="journal article" date="2014" name="Int. J. Syst. Evol. Microbiol.">
        <title>Complete genome sequence of Corynebacterium casei LMG S-19264T (=DSM 44701T), isolated from a smear-ripened cheese.</title>
        <authorList>
            <consortium name="US DOE Joint Genome Institute (JGI-PGF)"/>
            <person name="Walter F."/>
            <person name="Albersmeier A."/>
            <person name="Kalinowski J."/>
            <person name="Ruckert C."/>
        </authorList>
    </citation>
    <scope>NUCLEOTIDE SEQUENCE</scope>
    <source>
        <strain evidence="4">CGMCC 1.15966</strain>
    </source>
</reference>
<evidence type="ECO:0000259" key="3">
    <source>
        <dbReference type="Pfam" id="PF16344"/>
    </source>
</evidence>
<keyword evidence="1" id="KW-1133">Transmembrane helix</keyword>
<dbReference type="EMBL" id="BMKM01000007">
    <property type="protein sequence ID" value="GGE27134.1"/>
    <property type="molecule type" value="Genomic_DNA"/>
</dbReference>
<dbReference type="InterPro" id="IPR032508">
    <property type="entry name" value="FecR_C"/>
</dbReference>
<dbReference type="PIRSF" id="PIRSF018266">
    <property type="entry name" value="FecR"/>
    <property type="match status" value="1"/>
</dbReference>
<evidence type="ECO:0000313" key="4">
    <source>
        <dbReference type="EMBL" id="GGE27134.1"/>
    </source>
</evidence>
<dbReference type="AlphaFoldDB" id="A0A8H9KV11"/>
<dbReference type="Gene3D" id="3.55.50.30">
    <property type="match status" value="1"/>
</dbReference>
<dbReference type="PANTHER" id="PTHR30273:SF2">
    <property type="entry name" value="PROTEIN FECR"/>
    <property type="match status" value="1"/>
</dbReference>
<proteinExistence type="predicted"/>
<name>A0A8H9KV11_9SPHI</name>
<dbReference type="InterPro" id="IPR006860">
    <property type="entry name" value="FecR"/>
</dbReference>
<dbReference type="Pfam" id="PF16344">
    <property type="entry name" value="FecR_C"/>
    <property type="match status" value="1"/>
</dbReference>
<keyword evidence="1" id="KW-0812">Transmembrane</keyword>
<dbReference type="RefSeq" id="WP_182498691.1">
    <property type="nucleotide sequence ID" value="NZ_BMKM01000007.1"/>
</dbReference>
<keyword evidence="5" id="KW-1185">Reference proteome</keyword>
<reference evidence="4" key="2">
    <citation type="submission" date="2020-09" db="EMBL/GenBank/DDBJ databases">
        <authorList>
            <person name="Sun Q."/>
            <person name="Zhou Y."/>
        </authorList>
    </citation>
    <scope>NUCLEOTIDE SEQUENCE</scope>
    <source>
        <strain evidence="4">CGMCC 1.15966</strain>
    </source>
</reference>
<dbReference type="PANTHER" id="PTHR30273">
    <property type="entry name" value="PERIPLASMIC SIGNAL SENSOR AND SIGMA FACTOR ACTIVATOR FECR-RELATED"/>
    <property type="match status" value="1"/>
</dbReference>
<evidence type="ECO:0000313" key="5">
    <source>
        <dbReference type="Proteomes" id="UP000614460"/>
    </source>
</evidence>
<gene>
    <name evidence="4" type="ORF">GCM10011516_26010</name>
</gene>
<comment type="caution">
    <text evidence="4">The sequence shown here is derived from an EMBL/GenBank/DDBJ whole genome shotgun (WGS) entry which is preliminary data.</text>
</comment>
<feature type="domain" description="Protein FecR C-terminal" evidence="3">
    <location>
        <begin position="306"/>
        <end position="374"/>
    </location>
</feature>
<organism evidence="4 5">
    <name type="scientific">Sphingobacterium cellulitidis</name>
    <dbReference type="NCBI Taxonomy" id="1768011"/>
    <lineage>
        <taxon>Bacteria</taxon>
        <taxon>Pseudomonadati</taxon>
        <taxon>Bacteroidota</taxon>
        <taxon>Sphingobacteriia</taxon>
        <taxon>Sphingobacteriales</taxon>
        <taxon>Sphingobacteriaceae</taxon>
        <taxon>Sphingobacterium</taxon>
    </lineage>
</organism>
<dbReference type="InterPro" id="IPR012373">
    <property type="entry name" value="Ferrdict_sens_TM"/>
</dbReference>
<sequence>MNPKEKYISTLIFKHLQGICTIQESRKLRNWIEEDINNKKLFNRCINFDYIKEDLALLNSFDAKKSWKKRKKYKRLLFIKWFVAASILLGTLLFIPTDFWKKGAIEVLSKNKRKPVNSQIQNNSVQLILADGKKIKLNDPLELNTDTFILSGKNIIPVVSSINSAEKENILEIQVSNTKIYSFTLPDSSKVWLNSNSNIQFPSQFNHAQRIVSIQGEAYFEVKPNKKQPFIVKTNLGDIRVLGTSFNIKNYNNGFEATLVEGNIEIKTKKYTKQIKPLEKAIIAQGEIGLYTADLEKDLAWKQNIFLFRNDKLSEIIPQIENWYGIQSQYKTNKTPDETFSGTINRDVSLKQIINILNHSSAHQFHIQNNQLIISETKL</sequence>
<accession>A0A8H9KV11</accession>
<dbReference type="Gene3D" id="2.60.120.1440">
    <property type="match status" value="1"/>
</dbReference>
<dbReference type="GO" id="GO:0016989">
    <property type="term" value="F:sigma factor antagonist activity"/>
    <property type="evidence" value="ECO:0007669"/>
    <property type="project" value="TreeGrafter"/>
</dbReference>